<feature type="non-terminal residue" evidence="1">
    <location>
        <position position="16"/>
    </location>
</feature>
<name>A0A1Y3AKS7_EURMA</name>
<dbReference type="EMBL" id="MUJZ01072430">
    <property type="protein sequence ID" value="OTF69052.1"/>
    <property type="molecule type" value="Genomic_DNA"/>
</dbReference>
<gene>
    <name evidence="1" type="ORF">BLA29_014787</name>
</gene>
<dbReference type="AlphaFoldDB" id="A0A1Y3AKS7"/>
<evidence type="ECO:0000313" key="2">
    <source>
        <dbReference type="Proteomes" id="UP000194236"/>
    </source>
</evidence>
<dbReference type="Proteomes" id="UP000194236">
    <property type="component" value="Unassembled WGS sequence"/>
</dbReference>
<proteinExistence type="predicted"/>
<accession>A0A1Y3AKS7</accession>
<comment type="caution">
    <text evidence="1">The sequence shown here is derived from an EMBL/GenBank/DDBJ whole genome shotgun (WGS) entry which is preliminary data.</text>
</comment>
<keyword evidence="2" id="KW-1185">Reference proteome</keyword>
<organism evidence="1 2">
    <name type="scientific">Euroglyphus maynei</name>
    <name type="common">Mayne's house dust mite</name>
    <dbReference type="NCBI Taxonomy" id="6958"/>
    <lineage>
        <taxon>Eukaryota</taxon>
        <taxon>Metazoa</taxon>
        <taxon>Ecdysozoa</taxon>
        <taxon>Arthropoda</taxon>
        <taxon>Chelicerata</taxon>
        <taxon>Arachnida</taxon>
        <taxon>Acari</taxon>
        <taxon>Acariformes</taxon>
        <taxon>Sarcoptiformes</taxon>
        <taxon>Astigmata</taxon>
        <taxon>Psoroptidia</taxon>
        <taxon>Analgoidea</taxon>
        <taxon>Pyroglyphidae</taxon>
        <taxon>Pyroglyphinae</taxon>
        <taxon>Euroglyphus</taxon>
    </lineage>
</organism>
<evidence type="ECO:0000313" key="1">
    <source>
        <dbReference type="EMBL" id="OTF69052.1"/>
    </source>
</evidence>
<protein>
    <submittedName>
        <fullName evidence="1">Uncharacterized protein</fullName>
    </submittedName>
</protein>
<sequence length="16" mass="1817">MIVSIFMLIQIILPVS</sequence>
<reference evidence="1 2" key="1">
    <citation type="submission" date="2017-03" db="EMBL/GenBank/DDBJ databases">
        <title>Genome Survey of Euroglyphus maynei.</title>
        <authorList>
            <person name="Arlian L.G."/>
            <person name="Morgan M.S."/>
            <person name="Rider S.D."/>
        </authorList>
    </citation>
    <scope>NUCLEOTIDE SEQUENCE [LARGE SCALE GENOMIC DNA]</scope>
    <source>
        <strain evidence="1">Arlian Lab</strain>
        <tissue evidence="1">Whole body</tissue>
    </source>
</reference>